<evidence type="ECO:0000313" key="12">
    <source>
        <dbReference type="RefSeq" id="XP_033816880.1"/>
    </source>
</evidence>
<evidence type="ECO:0000256" key="2">
    <source>
        <dbReference type="ARBA" id="ARBA00022723"/>
    </source>
</evidence>
<evidence type="ECO:0000256" key="5">
    <source>
        <dbReference type="ARBA" id="ARBA00022859"/>
    </source>
</evidence>
<dbReference type="InterPro" id="IPR000315">
    <property type="entry name" value="Znf_B-box"/>
</dbReference>
<evidence type="ECO:0000256" key="7">
    <source>
        <dbReference type="SAM" id="Coils"/>
    </source>
</evidence>
<dbReference type="InterPro" id="IPR043136">
    <property type="entry name" value="B30.2/SPRY_sf"/>
</dbReference>
<keyword evidence="1" id="KW-0399">Innate immunity</keyword>
<dbReference type="PROSITE" id="PS00518">
    <property type="entry name" value="ZF_RING_1"/>
    <property type="match status" value="1"/>
</dbReference>
<dbReference type="SMART" id="SM00184">
    <property type="entry name" value="RING"/>
    <property type="match status" value="1"/>
</dbReference>
<dbReference type="GO" id="GO:0045087">
    <property type="term" value="P:innate immune response"/>
    <property type="evidence" value="ECO:0007669"/>
    <property type="project" value="UniProtKB-KW"/>
</dbReference>
<dbReference type="Proteomes" id="UP000515159">
    <property type="component" value="Chromosome 10"/>
</dbReference>
<keyword evidence="2" id="KW-0479">Metal-binding</keyword>
<evidence type="ECO:0000313" key="11">
    <source>
        <dbReference type="Proteomes" id="UP000515159"/>
    </source>
</evidence>
<dbReference type="Gene3D" id="4.10.830.40">
    <property type="match status" value="1"/>
</dbReference>
<keyword evidence="7" id="KW-0175">Coiled coil</keyword>
<feature type="domain" description="B30.2/SPRY" evidence="10">
    <location>
        <begin position="368"/>
        <end position="563"/>
    </location>
</feature>
<feature type="domain" description="B box-type" evidence="9">
    <location>
        <begin position="151"/>
        <end position="191"/>
    </location>
</feature>
<evidence type="ECO:0000256" key="4">
    <source>
        <dbReference type="ARBA" id="ARBA00022833"/>
    </source>
</evidence>
<dbReference type="InterPro" id="IPR003879">
    <property type="entry name" value="Butyrophylin_SPRY"/>
</dbReference>
<dbReference type="SUPFAM" id="SSF49899">
    <property type="entry name" value="Concanavalin A-like lectins/glucanases"/>
    <property type="match status" value="1"/>
</dbReference>
<dbReference type="Gene3D" id="3.30.40.10">
    <property type="entry name" value="Zinc/RING finger domain, C3HC4 (zinc finger)"/>
    <property type="match status" value="1"/>
</dbReference>
<dbReference type="GeneID" id="117367907"/>
<keyword evidence="3 6" id="KW-0863">Zinc-finger</keyword>
<evidence type="ECO:0000259" key="8">
    <source>
        <dbReference type="PROSITE" id="PS50089"/>
    </source>
</evidence>
<dbReference type="InterPro" id="IPR027370">
    <property type="entry name" value="Znf-RING_euk"/>
</dbReference>
<evidence type="ECO:0000256" key="1">
    <source>
        <dbReference type="ARBA" id="ARBA00022588"/>
    </source>
</evidence>
<dbReference type="RefSeq" id="XP_033816880.1">
    <property type="nucleotide sequence ID" value="XM_033960989.1"/>
</dbReference>
<dbReference type="Gene3D" id="2.60.120.920">
    <property type="match status" value="1"/>
</dbReference>
<dbReference type="PANTHER" id="PTHR25465:SF34">
    <property type="entry name" value="TRIPARTITE MOTIF-CONTAINING 80"/>
    <property type="match status" value="1"/>
</dbReference>
<dbReference type="PROSITE" id="PS50188">
    <property type="entry name" value="B302_SPRY"/>
    <property type="match status" value="1"/>
</dbReference>
<evidence type="ECO:0000256" key="6">
    <source>
        <dbReference type="PROSITE-ProRule" id="PRU00024"/>
    </source>
</evidence>
<dbReference type="InterPro" id="IPR017907">
    <property type="entry name" value="Znf_RING_CS"/>
</dbReference>
<dbReference type="PROSITE" id="PS50119">
    <property type="entry name" value="ZF_BBOX"/>
    <property type="match status" value="1"/>
</dbReference>
<dbReference type="Pfam" id="PF13445">
    <property type="entry name" value="zf-RING_UBOX"/>
    <property type="match status" value="1"/>
</dbReference>
<evidence type="ECO:0000259" key="10">
    <source>
        <dbReference type="PROSITE" id="PS50188"/>
    </source>
</evidence>
<dbReference type="CDD" id="cd19802">
    <property type="entry name" value="Bbox1_TRIM8-like"/>
    <property type="match status" value="1"/>
</dbReference>
<name>A0A6P8SDT0_GEOSA</name>
<dbReference type="InterPro" id="IPR013083">
    <property type="entry name" value="Znf_RING/FYVE/PHD"/>
</dbReference>
<feature type="coiled-coil region" evidence="7">
    <location>
        <begin position="237"/>
        <end position="264"/>
    </location>
</feature>
<dbReference type="PANTHER" id="PTHR25465">
    <property type="entry name" value="B-BOX DOMAIN CONTAINING"/>
    <property type="match status" value="1"/>
</dbReference>
<reference evidence="12" key="1">
    <citation type="submission" date="2025-08" db="UniProtKB">
        <authorList>
            <consortium name="RefSeq"/>
        </authorList>
    </citation>
    <scope>IDENTIFICATION</scope>
</reference>
<organism evidence="11 12">
    <name type="scientific">Geotrypetes seraphini</name>
    <name type="common">Gaboon caecilian</name>
    <name type="synonym">Caecilia seraphini</name>
    <dbReference type="NCBI Taxonomy" id="260995"/>
    <lineage>
        <taxon>Eukaryota</taxon>
        <taxon>Metazoa</taxon>
        <taxon>Chordata</taxon>
        <taxon>Craniata</taxon>
        <taxon>Vertebrata</taxon>
        <taxon>Euteleostomi</taxon>
        <taxon>Amphibia</taxon>
        <taxon>Gymnophiona</taxon>
        <taxon>Geotrypetes</taxon>
    </lineage>
</organism>
<evidence type="ECO:0000259" key="9">
    <source>
        <dbReference type="PROSITE" id="PS50119"/>
    </source>
</evidence>
<dbReference type="PRINTS" id="PR01407">
    <property type="entry name" value="BUTYPHLNCDUF"/>
</dbReference>
<dbReference type="InParanoid" id="A0A6P8SDT0"/>
<dbReference type="SMART" id="SM00336">
    <property type="entry name" value="BBOX"/>
    <property type="match status" value="2"/>
</dbReference>
<sequence>MGNIHSYCLEENILCAICLEVFRNPVTIGCGHTFCIECLQVYWDYQADYALTPCCPQCRELHTSRPRLCKNTVLADLVESLMQYKEGTTGLAIPDLAGPGDIPCDVCTSDKQKSAKFCLQCMAYFCEPHLRPHYENPVFKRHKLLEAVKDFQVSLCRKHNRMQELFCRKDGLCICYACALEDHRDHEVVPLEEERIQKEAEVRRLQASVQNQLMLISDEQDIRHSMASIKRLVHNVKNEVRCSFEELMQDLVQLQEKVMDFLEHEEWAAVARLGDCCQQREFKIIELQQRHMQLNSCIGESSDLRFLQDFQALKRQVLSAQPLVSLRCDESASFIGFSETLTVMKSQIARTSNFYSKELLKEGLVLRAHEMLPPGLAREMLLQWYVNLCFDGRSASGELLLCQENNCVVNMGILLESSSSPPLEGFNYWPQVLCIQGLCQGRFYWEVEVTDSWLCLGLTYRYPPTVTCHNISYLIGRNSHSWCLEWDSLQFSVWHNNIQTYLKGEYYRIIGVYVDTEAGYLTFYGVGDTVNIIFHFLTRFKQPLYPAFMVSAEASVTLSQLPT</sequence>
<dbReference type="InterPro" id="IPR001870">
    <property type="entry name" value="B30.2/SPRY"/>
</dbReference>
<dbReference type="Pfam" id="PF25600">
    <property type="entry name" value="TRIM_CC"/>
    <property type="match status" value="1"/>
</dbReference>
<dbReference type="Gene3D" id="3.30.160.60">
    <property type="entry name" value="Classic Zinc Finger"/>
    <property type="match status" value="1"/>
</dbReference>
<evidence type="ECO:0000256" key="3">
    <source>
        <dbReference type="ARBA" id="ARBA00022771"/>
    </source>
</evidence>
<protein>
    <submittedName>
        <fullName evidence="12">E3 ubiquitin/ISG15 ligase TRIM25-like</fullName>
    </submittedName>
</protein>
<dbReference type="GO" id="GO:0008270">
    <property type="term" value="F:zinc ion binding"/>
    <property type="evidence" value="ECO:0007669"/>
    <property type="project" value="UniProtKB-KW"/>
</dbReference>
<dbReference type="Pfam" id="PF00622">
    <property type="entry name" value="SPRY"/>
    <property type="match status" value="1"/>
</dbReference>
<gene>
    <name evidence="12" type="primary">LOC117367907</name>
</gene>
<dbReference type="SUPFAM" id="SSF57845">
    <property type="entry name" value="B-box zinc-binding domain"/>
    <property type="match status" value="1"/>
</dbReference>
<dbReference type="InterPro" id="IPR003877">
    <property type="entry name" value="SPRY_dom"/>
</dbReference>
<dbReference type="CDD" id="cd19769">
    <property type="entry name" value="Bbox2_TRIM16-like"/>
    <property type="match status" value="1"/>
</dbReference>
<dbReference type="InterPro" id="IPR013320">
    <property type="entry name" value="ConA-like_dom_sf"/>
</dbReference>
<feature type="domain" description="RING-type" evidence="8">
    <location>
        <begin position="15"/>
        <end position="59"/>
    </location>
</feature>
<dbReference type="Pfam" id="PF00643">
    <property type="entry name" value="zf-B_box"/>
    <property type="match status" value="1"/>
</dbReference>
<dbReference type="SMART" id="SM00449">
    <property type="entry name" value="SPRY"/>
    <property type="match status" value="1"/>
</dbReference>
<keyword evidence="11" id="KW-1185">Reference proteome</keyword>
<accession>A0A6P8SDT0</accession>
<keyword evidence="4" id="KW-0862">Zinc</keyword>
<dbReference type="AlphaFoldDB" id="A0A6P8SDT0"/>
<proteinExistence type="predicted"/>
<dbReference type="InterPro" id="IPR051051">
    <property type="entry name" value="E3_ubiq-ligase_TRIM/RNF"/>
</dbReference>
<keyword evidence="5" id="KW-0391">Immunity</keyword>
<dbReference type="PROSITE" id="PS50089">
    <property type="entry name" value="ZF_RING_2"/>
    <property type="match status" value="1"/>
</dbReference>
<dbReference type="SUPFAM" id="SSF57850">
    <property type="entry name" value="RING/U-box"/>
    <property type="match status" value="1"/>
</dbReference>
<dbReference type="InterPro" id="IPR001841">
    <property type="entry name" value="Znf_RING"/>
</dbReference>
<dbReference type="KEGG" id="gsh:117367907"/>
<dbReference type="InterPro" id="IPR058030">
    <property type="entry name" value="TRIM8/14/16/25/29/45/65_CC"/>
</dbReference>
<dbReference type="OrthoDB" id="6105938at2759"/>